<keyword evidence="9" id="KW-1185">Reference proteome</keyword>
<reference evidence="8 9" key="1">
    <citation type="journal article" date="2018" name="Int. J. Syst. Evol. Microbiol.">
        <title>Uliginosibacterium sediminicola sp. nov., isolated from freshwater sediment.</title>
        <authorList>
            <person name="Hwang W.M."/>
            <person name="Kim S.M."/>
            <person name="Kang K."/>
            <person name="Ahn T.Y."/>
        </authorList>
    </citation>
    <scope>NUCLEOTIDE SEQUENCE [LARGE SCALE GENOMIC DNA]</scope>
    <source>
        <strain evidence="8 9">M1-21</strain>
    </source>
</reference>
<evidence type="ECO:0000313" key="8">
    <source>
        <dbReference type="EMBL" id="MEN3070390.1"/>
    </source>
</evidence>
<protein>
    <submittedName>
        <fullName evidence="8">MFS transporter</fullName>
    </submittedName>
</protein>
<feature type="transmembrane region" description="Helical" evidence="6">
    <location>
        <begin position="244"/>
        <end position="267"/>
    </location>
</feature>
<gene>
    <name evidence="8" type="ORF">ABDB84_18035</name>
</gene>
<dbReference type="PANTHER" id="PTHR43124">
    <property type="entry name" value="PURINE EFFLUX PUMP PBUE"/>
    <property type="match status" value="1"/>
</dbReference>
<dbReference type="Gene3D" id="1.20.1250.20">
    <property type="entry name" value="MFS general substrate transporter like domains"/>
    <property type="match status" value="1"/>
</dbReference>
<dbReference type="RefSeq" id="WP_345921167.1">
    <property type="nucleotide sequence ID" value="NZ_JBDIVE010000012.1"/>
</dbReference>
<feature type="transmembrane region" description="Helical" evidence="6">
    <location>
        <begin position="215"/>
        <end position="238"/>
    </location>
</feature>
<dbReference type="Pfam" id="PF07690">
    <property type="entry name" value="MFS_1"/>
    <property type="match status" value="1"/>
</dbReference>
<feature type="transmembrane region" description="Helical" evidence="6">
    <location>
        <begin position="12"/>
        <end position="36"/>
    </location>
</feature>
<feature type="transmembrane region" description="Helical" evidence="6">
    <location>
        <begin position="133"/>
        <end position="158"/>
    </location>
</feature>
<name>A0ABU9Z338_9RHOO</name>
<evidence type="ECO:0000256" key="2">
    <source>
        <dbReference type="ARBA" id="ARBA00022475"/>
    </source>
</evidence>
<comment type="caution">
    <text evidence="8">The sequence shown here is derived from an EMBL/GenBank/DDBJ whole genome shotgun (WGS) entry which is preliminary data.</text>
</comment>
<dbReference type="PROSITE" id="PS50850">
    <property type="entry name" value="MFS"/>
    <property type="match status" value="1"/>
</dbReference>
<feature type="domain" description="Major facilitator superfamily (MFS) profile" evidence="7">
    <location>
        <begin position="1"/>
        <end position="390"/>
    </location>
</feature>
<evidence type="ECO:0000256" key="6">
    <source>
        <dbReference type="SAM" id="Phobius"/>
    </source>
</evidence>
<evidence type="ECO:0000256" key="5">
    <source>
        <dbReference type="ARBA" id="ARBA00023136"/>
    </source>
</evidence>
<dbReference type="PANTHER" id="PTHR43124:SF3">
    <property type="entry name" value="CHLORAMPHENICOL EFFLUX PUMP RV0191"/>
    <property type="match status" value="1"/>
</dbReference>
<feature type="transmembrane region" description="Helical" evidence="6">
    <location>
        <begin position="304"/>
        <end position="326"/>
    </location>
</feature>
<feature type="transmembrane region" description="Helical" evidence="6">
    <location>
        <begin position="347"/>
        <end position="380"/>
    </location>
</feature>
<keyword evidence="3 6" id="KW-0812">Transmembrane</keyword>
<dbReference type="InterPro" id="IPR011701">
    <property type="entry name" value="MFS"/>
</dbReference>
<evidence type="ECO:0000256" key="1">
    <source>
        <dbReference type="ARBA" id="ARBA00004651"/>
    </source>
</evidence>
<dbReference type="InterPro" id="IPR050189">
    <property type="entry name" value="MFS_Efflux_Transporters"/>
</dbReference>
<evidence type="ECO:0000256" key="3">
    <source>
        <dbReference type="ARBA" id="ARBA00022692"/>
    </source>
</evidence>
<feature type="transmembrane region" description="Helical" evidence="6">
    <location>
        <begin position="164"/>
        <end position="194"/>
    </location>
</feature>
<organism evidence="8 9">
    <name type="scientific">Uliginosibacterium sediminicola</name>
    <dbReference type="NCBI Taxonomy" id="2024550"/>
    <lineage>
        <taxon>Bacteria</taxon>
        <taxon>Pseudomonadati</taxon>
        <taxon>Pseudomonadota</taxon>
        <taxon>Betaproteobacteria</taxon>
        <taxon>Rhodocyclales</taxon>
        <taxon>Zoogloeaceae</taxon>
        <taxon>Uliginosibacterium</taxon>
    </lineage>
</organism>
<dbReference type="InterPro" id="IPR036259">
    <property type="entry name" value="MFS_trans_sf"/>
</dbReference>
<dbReference type="SUPFAM" id="SSF103473">
    <property type="entry name" value="MFS general substrate transporter"/>
    <property type="match status" value="1"/>
</dbReference>
<evidence type="ECO:0000313" key="9">
    <source>
        <dbReference type="Proteomes" id="UP001410394"/>
    </source>
</evidence>
<accession>A0ABU9Z338</accession>
<dbReference type="Proteomes" id="UP001410394">
    <property type="component" value="Unassembled WGS sequence"/>
</dbReference>
<feature type="transmembrane region" description="Helical" evidence="6">
    <location>
        <begin position="98"/>
        <end position="121"/>
    </location>
</feature>
<feature type="transmembrane region" description="Helical" evidence="6">
    <location>
        <begin position="279"/>
        <end position="298"/>
    </location>
</feature>
<comment type="subcellular location">
    <subcellularLocation>
        <location evidence="1">Cell membrane</location>
        <topology evidence="1">Multi-pass membrane protein</topology>
    </subcellularLocation>
</comment>
<evidence type="ECO:0000256" key="4">
    <source>
        <dbReference type="ARBA" id="ARBA00022989"/>
    </source>
</evidence>
<keyword evidence="5 6" id="KW-0472">Membrane</keyword>
<proteinExistence type="predicted"/>
<keyword evidence="4 6" id="KW-1133">Transmembrane helix</keyword>
<dbReference type="InterPro" id="IPR020846">
    <property type="entry name" value="MFS_dom"/>
</dbReference>
<keyword evidence="2" id="KW-1003">Cell membrane</keyword>
<evidence type="ECO:0000259" key="7">
    <source>
        <dbReference type="PROSITE" id="PS50850"/>
    </source>
</evidence>
<dbReference type="EMBL" id="JBDIVE010000012">
    <property type="protein sequence ID" value="MEN3070390.1"/>
    <property type="molecule type" value="Genomic_DNA"/>
</dbReference>
<feature type="transmembrane region" description="Helical" evidence="6">
    <location>
        <begin position="42"/>
        <end position="63"/>
    </location>
</feature>
<sequence>MQLSRNQIQTLSLIAVSILANITLSGGRVAASLFVLRHGGSAALAGIAYSTYSLIPAILSLLIGRWIDHVGPRRVMRSSQAAMIIGLLAPALLPSISTVFLCALVCGFGFAGYLLAANVAVSMMPFAHPGERVGMLGWLAMGGSAAGAFGPMVVGFAIDRGGFAAAYAAMAVIVGASLLLSFCVDVPGGVGGMVKAPGKGGSSVVRDVFSNPRLLRIYLLAMVVSMGYDGFAFMTPVLGEERGFSATTIGMIMSCFAAGTFCMGALLPWLSRHLTEWRMMTIAFGTTAAVFMLLPLAYSGYLQGALGFVFGFAAGAGQPNILSLIYRAMPDKAGEGAGLRSMMGNTVGMTAPSVYGAVAGLFGAVPVFIGVGCVAAIASWQSHLGWKSRARLTASAASER</sequence>